<keyword evidence="5" id="KW-1185">Reference proteome</keyword>
<reference evidence="4" key="1">
    <citation type="submission" date="2020-04" db="EMBL/GenBank/DDBJ databases">
        <authorList>
            <person name="Alioto T."/>
            <person name="Alioto T."/>
            <person name="Gomez Garrido J."/>
        </authorList>
    </citation>
    <scope>NUCLEOTIDE SEQUENCE</scope>
    <source>
        <strain evidence="4">A484AB</strain>
    </source>
</reference>
<dbReference type="EMBL" id="CACRXK020010398">
    <property type="protein sequence ID" value="CAB4019308.1"/>
    <property type="molecule type" value="Genomic_DNA"/>
</dbReference>
<dbReference type="Gene3D" id="1.10.555.10">
    <property type="entry name" value="Rho GTPase activation protein"/>
    <property type="match status" value="1"/>
</dbReference>
<feature type="non-terminal residue" evidence="4">
    <location>
        <position position="603"/>
    </location>
</feature>
<dbReference type="Pfam" id="PF00620">
    <property type="entry name" value="RhoGAP"/>
    <property type="match status" value="1"/>
</dbReference>
<feature type="region of interest" description="Disordered" evidence="3">
    <location>
        <begin position="378"/>
        <end position="397"/>
    </location>
</feature>
<dbReference type="PANTHER" id="PTHR14166">
    <property type="entry name" value="SLIT-ROBO RHO GTPASE ACTIVATING PROTEIN"/>
    <property type="match status" value="1"/>
</dbReference>
<dbReference type="InterPro" id="IPR001060">
    <property type="entry name" value="FCH_dom"/>
</dbReference>
<dbReference type="PROSITE" id="PS51741">
    <property type="entry name" value="F_BAR"/>
    <property type="match status" value="1"/>
</dbReference>
<dbReference type="SUPFAM" id="SSF103657">
    <property type="entry name" value="BAR/IMD domain-like"/>
    <property type="match status" value="1"/>
</dbReference>
<evidence type="ECO:0000313" key="5">
    <source>
        <dbReference type="Proteomes" id="UP001152795"/>
    </source>
</evidence>
<dbReference type="OrthoDB" id="5981864at2759"/>
<accession>A0A7D9EZ91</accession>
<dbReference type="GO" id="GO:0007165">
    <property type="term" value="P:signal transduction"/>
    <property type="evidence" value="ECO:0007669"/>
    <property type="project" value="InterPro"/>
</dbReference>
<dbReference type="PROSITE" id="PS50238">
    <property type="entry name" value="RHOGAP"/>
    <property type="match status" value="1"/>
</dbReference>
<dbReference type="AlphaFoldDB" id="A0A7D9EZ91"/>
<evidence type="ECO:0000256" key="2">
    <source>
        <dbReference type="SAM" id="Coils"/>
    </source>
</evidence>
<sequence length="603" mass="69952">EEVYVVHDKALQDFESQYREVHKQLGEQLKSYDARTESKLSVLADYQEFYKRLGEVELEYARNLDKVAERFQDKLRQKLQRKDKMNTVDIFSRILQDLKSRAKIRSFMASRVSENMANRFATIIEDVQRVNKKCRETSVTLQEEFMKQLNDLNERVRRYHMMQTDSKLAESKLKSAESAQQKLQAPRKRASVKRAKNADKLREKCHKRYTETKLKAMRARNEYILSLEATNAFVKKYFDQDIYDILECYDHNYQQAFQRAMDYYAGMEIQASKMLQKDLTTLKDNVKGMNAESERLRIASDNPHTFQFTGKFVFINHSDDEVCQITAQEHDTLDKQHSDVEERLKTAKSETEEINKSLEAAKDTLRNTYNKLDQELSAGFSNEKGGSGGIESSATKSNREELENYHLAKFKELIMTSSVRTRLQAKHTALMKALGGEPGKRPPQLPMKPNAKTQALIANAHKKYQLFGSKLEDYVKVTGRPVPEIVESCVRFITKFGMDHQGIFRVPGSSTEINDMKEAFENGRDPLAGLNHWKDINAVAGVLRCYFRELEDPLFPRAYYQEFIEASRIFDSDEQARALNHVIKKLPDAVVVVMKYLFKFLFA</sequence>
<dbReference type="SUPFAM" id="SSF48350">
    <property type="entry name" value="GTPase activation domain, GAP"/>
    <property type="match status" value="1"/>
</dbReference>
<gene>
    <name evidence="4" type="ORF">PACLA_8A027182</name>
</gene>
<proteinExistence type="predicted"/>
<dbReference type="InterPro" id="IPR008936">
    <property type="entry name" value="Rho_GTPase_activation_prot"/>
</dbReference>
<dbReference type="InterPro" id="IPR027267">
    <property type="entry name" value="AH/BAR_dom_sf"/>
</dbReference>
<evidence type="ECO:0000256" key="3">
    <source>
        <dbReference type="SAM" id="MobiDB-lite"/>
    </source>
</evidence>
<dbReference type="InterPro" id="IPR000198">
    <property type="entry name" value="RhoGAP_dom"/>
</dbReference>
<keyword evidence="1 2" id="KW-0175">Coiled coil</keyword>
<dbReference type="InterPro" id="IPR031160">
    <property type="entry name" value="F_BAR_dom"/>
</dbReference>
<dbReference type="Proteomes" id="UP001152795">
    <property type="component" value="Unassembled WGS sequence"/>
</dbReference>
<dbReference type="SMART" id="SM00055">
    <property type="entry name" value="FCH"/>
    <property type="match status" value="1"/>
</dbReference>
<protein>
    <submittedName>
        <fullName evidence="4">SLIT-ROBO Rho GTPase-activating 1-like</fullName>
    </submittedName>
</protein>
<dbReference type="SMART" id="SM00324">
    <property type="entry name" value="RhoGAP"/>
    <property type="match status" value="1"/>
</dbReference>
<feature type="coiled-coil region" evidence="2">
    <location>
        <begin position="330"/>
        <end position="375"/>
    </location>
</feature>
<evidence type="ECO:0000256" key="1">
    <source>
        <dbReference type="ARBA" id="ARBA00023054"/>
    </source>
</evidence>
<dbReference type="InterPro" id="IPR051627">
    <property type="entry name" value="SLIT-ROBO_RhoGAP"/>
</dbReference>
<comment type="caution">
    <text evidence="4">The sequence shown here is derived from an EMBL/GenBank/DDBJ whole genome shotgun (WGS) entry which is preliminary data.</text>
</comment>
<organism evidence="4 5">
    <name type="scientific">Paramuricea clavata</name>
    <name type="common">Red gorgonian</name>
    <name type="synonym">Violescent sea-whip</name>
    <dbReference type="NCBI Taxonomy" id="317549"/>
    <lineage>
        <taxon>Eukaryota</taxon>
        <taxon>Metazoa</taxon>
        <taxon>Cnidaria</taxon>
        <taxon>Anthozoa</taxon>
        <taxon>Octocorallia</taxon>
        <taxon>Malacalcyonacea</taxon>
        <taxon>Plexauridae</taxon>
        <taxon>Paramuricea</taxon>
    </lineage>
</organism>
<dbReference type="Pfam" id="PF00611">
    <property type="entry name" value="FCH"/>
    <property type="match status" value="1"/>
</dbReference>
<dbReference type="Gene3D" id="1.20.1270.60">
    <property type="entry name" value="Arfaptin homology (AH) domain/BAR domain"/>
    <property type="match status" value="1"/>
</dbReference>
<name>A0A7D9EZ91_PARCT</name>
<evidence type="ECO:0000313" key="4">
    <source>
        <dbReference type="EMBL" id="CAB4019308.1"/>
    </source>
</evidence>